<feature type="domain" description="2Fe-2S ferredoxin-type" evidence="11">
    <location>
        <begin position="123"/>
        <end position="227"/>
    </location>
</feature>
<keyword evidence="13" id="KW-1185">Reference proteome</keyword>
<evidence type="ECO:0000256" key="6">
    <source>
        <dbReference type="ARBA" id="ARBA00022982"/>
    </source>
</evidence>
<comment type="cofactor">
    <cofactor evidence="10">
        <name>[2Fe-2S] cluster</name>
        <dbReference type="ChEBI" id="CHEBI:190135"/>
    </cofactor>
</comment>
<dbReference type="PROSITE" id="PS51085">
    <property type="entry name" value="2FE2S_FER_2"/>
    <property type="match status" value="1"/>
</dbReference>
<evidence type="ECO:0000256" key="2">
    <source>
        <dbReference type="ARBA" id="ARBA00010914"/>
    </source>
</evidence>
<dbReference type="Proteomes" id="UP000001645">
    <property type="component" value="Chromosome 9"/>
</dbReference>
<keyword evidence="4" id="KW-0001">2Fe-2S</keyword>
<evidence type="ECO:0000256" key="7">
    <source>
        <dbReference type="ARBA" id="ARBA00023004"/>
    </source>
</evidence>
<keyword evidence="7" id="KW-0408">Iron</keyword>
<reference evidence="12" key="3">
    <citation type="submission" date="2025-09" db="UniProtKB">
        <authorList>
            <consortium name="Ensembl"/>
        </authorList>
    </citation>
    <scope>IDENTIFICATION</scope>
</reference>
<dbReference type="Gene3D" id="3.10.20.30">
    <property type="match status" value="1"/>
</dbReference>
<dbReference type="InterPro" id="IPR036010">
    <property type="entry name" value="2Fe-2S_ferredoxin-like_sf"/>
</dbReference>
<dbReference type="InterPro" id="IPR001041">
    <property type="entry name" value="2Fe-2S_ferredoxin-type"/>
</dbReference>
<dbReference type="GO" id="GO:0046872">
    <property type="term" value="F:metal ion binding"/>
    <property type="evidence" value="ECO:0007669"/>
    <property type="project" value="UniProtKB-KW"/>
</dbReference>
<reference evidence="12 13" key="1">
    <citation type="journal article" date="2010" name="PLoS Biol.">
        <title>Multi-platform next-generation sequencing of the domestic turkey (Meleagris gallopavo): genome assembly and analysis.</title>
        <authorList>
            <person name="Dalloul R.A."/>
            <person name="Long J.A."/>
            <person name="Zimin A.V."/>
            <person name="Aslam L."/>
            <person name="Beal K."/>
            <person name="Blomberg L.A."/>
            <person name="Bouffard P."/>
            <person name="Burt D.W."/>
            <person name="Crasta O."/>
            <person name="Crooijmans R.P."/>
            <person name="Cooper K."/>
            <person name="Coulombe R.A."/>
            <person name="De S."/>
            <person name="Delany M.E."/>
            <person name="Dodgson J.B."/>
            <person name="Dong J.J."/>
            <person name="Evans C."/>
            <person name="Frederickson K.M."/>
            <person name="Flicek P."/>
            <person name="Florea L."/>
            <person name="Folkerts O."/>
            <person name="Groenen M.A."/>
            <person name="Harkins T.T."/>
            <person name="Herrero J."/>
            <person name="Hoffmann S."/>
            <person name="Megens H.J."/>
            <person name="Jiang A."/>
            <person name="de Jong P."/>
            <person name="Kaiser P."/>
            <person name="Kim H."/>
            <person name="Kim K.W."/>
            <person name="Kim S."/>
            <person name="Langenberger D."/>
            <person name="Lee M.K."/>
            <person name="Lee T."/>
            <person name="Mane S."/>
            <person name="Marcais G."/>
            <person name="Marz M."/>
            <person name="McElroy A.P."/>
            <person name="Modise T."/>
            <person name="Nefedov M."/>
            <person name="Notredame C."/>
            <person name="Paton I.R."/>
            <person name="Payne W.S."/>
            <person name="Pertea G."/>
            <person name="Prickett D."/>
            <person name="Puiu D."/>
            <person name="Qioa D."/>
            <person name="Raineri E."/>
            <person name="Ruffier M."/>
            <person name="Salzberg S.L."/>
            <person name="Schatz M.C."/>
            <person name="Scheuring C."/>
            <person name="Schmidt C.J."/>
            <person name="Schroeder S."/>
            <person name="Searle S.M."/>
            <person name="Smith E.J."/>
            <person name="Smith J."/>
            <person name="Sonstegard T.S."/>
            <person name="Stadler P.F."/>
            <person name="Tafer H."/>
            <person name="Tu Z.J."/>
            <person name="Van Tassell C.P."/>
            <person name="Vilella A.J."/>
            <person name="Williams K.P."/>
            <person name="Yorke J.A."/>
            <person name="Zhang L."/>
            <person name="Zhang H.B."/>
            <person name="Zhang X."/>
            <person name="Zhang Y."/>
            <person name="Reed K.M."/>
        </authorList>
    </citation>
    <scope>NUCLEOTIDE SEQUENCE [LARGE SCALE GENOMIC DNA]</scope>
</reference>
<keyword evidence="5" id="KW-0479">Metal-binding</keyword>
<dbReference type="GeneTree" id="ENSGT00940000166142"/>
<keyword evidence="9" id="KW-0496">Mitochondrion</keyword>
<evidence type="ECO:0000256" key="4">
    <source>
        <dbReference type="ARBA" id="ARBA00022714"/>
    </source>
</evidence>
<comment type="similarity">
    <text evidence="2">Belongs to the adrenodoxin/putidaredoxin family.</text>
</comment>
<comment type="subcellular location">
    <subcellularLocation>
        <location evidence="1">Mitochondrion matrix</location>
    </subcellularLocation>
</comment>
<dbReference type="PROSITE" id="PS00814">
    <property type="entry name" value="ADX"/>
    <property type="match status" value="1"/>
</dbReference>
<dbReference type="CDD" id="cd00207">
    <property type="entry name" value="fer2"/>
    <property type="match status" value="1"/>
</dbReference>
<dbReference type="GO" id="GO:0140647">
    <property type="term" value="P:P450-containing electron transport chain"/>
    <property type="evidence" value="ECO:0007669"/>
    <property type="project" value="InterPro"/>
</dbReference>
<dbReference type="Ensembl" id="ENSMGAT00000022694.1">
    <property type="protein sequence ID" value="ENSMGAP00000030073.1"/>
    <property type="gene ID" value="ENSMGAG00000000800.3"/>
</dbReference>
<name>A0A803YE76_MELGA</name>
<sequence length="272" mass="29436">MMLVTILCSVPMSALVQPQVGWRAARFMHNSSLSPSLPREAVLTFFYSPLLSHPTVFITLTLACLATEDIPGSTKQDLSSMIAQGISGLMRPLLSGLKMSRRGFSSTCKLQGSPGESSSADSVTVHFINRDGERLTTTAKEGESLLEVVVNQNLAIDGFGACEGTLACSTCHLIFEKDTFQKLDAISDEEMDMLDLAYGLTETSRLGCQVRIKKLMDGLTVQVPVEIFPNLGSLRRDSCSKCKIVLLGLMTSTSLVCLAGTFECMSLNCYVP</sequence>
<accession>A0A803YE76</accession>
<gene>
    <name evidence="12" type="primary">LOC100549678</name>
</gene>
<evidence type="ECO:0000256" key="8">
    <source>
        <dbReference type="ARBA" id="ARBA00023014"/>
    </source>
</evidence>
<evidence type="ECO:0000259" key="11">
    <source>
        <dbReference type="PROSITE" id="PS51085"/>
    </source>
</evidence>
<evidence type="ECO:0000313" key="13">
    <source>
        <dbReference type="Proteomes" id="UP000001645"/>
    </source>
</evidence>
<dbReference type="GO" id="GO:0005759">
    <property type="term" value="C:mitochondrial matrix"/>
    <property type="evidence" value="ECO:0007669"/>
    <property type="project" value="UniProtKB-SubCell"/>
</dbReference>
<evidence type="ECO:0000313" key="12">
    <source>
        <dbReference type="Ensembl" id="ENSMGAP00000030073.1"/>
    </source>
</evidence>
<dbReference type="FunFam" id="3.10.20.30:FF:000013">
    <property type="entry name" value="Adrenodoxin, mitochondrial"/>
    <property type="match status" value="1"/>
</dbReference>
<dbReference type="AlphaFoldDB" id="A0A803YE76"/>
<evidence type="ECO:0000256" key="9">
    <source>
        <dbReference type="ARBA" id="ARBA00023128"/>
    </source>
</evidence>
<keyword evidence="6" id="KW-0249">Electron transport</keyword>
<organism evidence="12 13">
    <name type="scientific">Meleagris gallopavo</name>
    <name type="common">Wild turkey</name>
    <dbReference type="NCBI Taxonomy" id="9103"/>
    <lineage>
        <taxon>Eukaryota</taxon>
        <taxon>Metazoa</taxon>
        <taxon>Chordata</taxon>
        <taxon>Craniata</taxon>
        <taxon>Vertebrata</taxon>
        <taxon>Euteleostomi</taxon>
        <taxon>Archelosauria</taxon>
        <taxon>Archosauria</taxon>
        <taxon>Dinosauria</taxon>
        <taxon>Saurischia</taxon>
        <taxon>Theropoda</taxon>
        <taxon>Coelurosauria</taxon>
        <taxon>Aves</taxon>
        <taxon>Neognathae</taxon>
        <taxon>Galloanserae</taxon>
        <taxon>Galliformes</taxon>
        <taxon>Phasianidae</taxon>
        <taxon>Meleagridinae</taxon>
        <taxon>Meleagris</taxon>
    </lineage>
</organism>
<keyword evidence="3" id="KW-0813">Transport</keyword>
<protein>
    <recommendedName>
        <fullName evidence="11">2Fe-2S ferredoxin-type domain-containing protein</fullName>
    </recommendedName>
</protein>
<proteinExistence type="inferred from homology"/>
<dbReference type="Bgee" id="ENSMGAG00000000800">
    <property type="expression patterns" value="Expressed in testis and 16 other cell types or tissues"/>
</dbReference>
<dbReference type="InterPro" id="IPR001055">
    <property type="entry name" value="Adrenodoxin-like"/>
</dbReference>
<dbReference type="GO" id="GO:0051537">
    <property type="term" value="F:2 iron, 2 sulfur cluster binding"/>
    <property type="evidence" value="ECO:0007669"/>
    <property type="project" value="UniProtKB-KW"/>
</dbReference>
<dbReference type="InParanoid" id="A0A803YE76"/>
<dbReference type="InterPro" id="IPR018298">
    <property type="entry name" value="Adrenodoxin_Fe-S_BS"/>
</dbReference>
<evidence type="ECO:0000256" key="3">
    <source>
        <dbReference type="ARBA" id="ARBA00022448"/>
    </source>
</evidence>
<dbReference type="GO" id="GO:0009055">
    <property type="term" value="F:electron transfer activity"/>
    <property type="evidence" value="ECO:0007669"/>
    <property type="project" value="TreeGrafter"/>
</dbReference>
<evidence type="ECO:0000256" key="1">
    <source>
        <dbReference type="ARBA" id="ARBA00004305"/>
    </source>
</evidence>
<dbReference type="Pfam" id="PF00111">
    <property type="entry name" value="Fer2"/>
    <property type="match status" value="1"/>
</dbReference>
<reference evidence="12" key="2">
    <citation type="submission" date="2025-08" db="UniProtKB">
        <authorList>
            <consortium name="Ensembl"/>
        </authorList>
    </citation>
    <scope>IDENTIFICATION</scope>
</reference>
<dbReference type="PANTHER" id="PTHR23426">
    <property type="entry name" value="FERREDOXIN/ADRENODOXIN"/>
    <property type="match status" value="1"/>
</dbReference>
<dbReference type="SUPFAM" id="SSF54292">
    <property type="entry name" value="2Fe-2S ferredoxin-like"/>
    <property type="match status" value="1"/>
</dbReference>
<dbReference type="PRINTS" id="PR00355">
    <property type="entry name" value="ADRENODOXIN"/>
</dbReference>
<evidence type="ECO:0000256" key="10">
    <source>
        <dbReference type="ARBA" id="ARBA00034078"/>
    </source>
</evidence>
<keyword evidence="8" id="KW-0411">Iron-sulfur</keyword>
<dbReference type="InterPro" id="IPR012675">
    <property type="entry name" value="Beta-grasp_dom_sf"/>
</dbReference>
<evidence type="ECO:0000256" key="5">
    <source>
        <dbReference type="ARBA" id="ARBA00022723"/>
    </source>
</evidence>
<dbReference type="PANTHER" id="PTHR23426:SF70">
    <property type="entry name" value="2FE-2S FERREDOXIN-TYPE DOMAIN-CONTAINING PROTEIN"/>
    <property type="match status" value="1"/>
</dbReference>